<dbReference type="AlphaFoldDB" id="A0A6J4IW62"/>
<feature type="compositionally biased region" description="Basic residues" evidence="1">
    <location>
        <begin position="1"/>
        <end position="12"/>
    </location>
</feature>
<organism evidence="2">
    <name type="scientific">uncultured Blastococcus sp</name>
    <dbReference type="NCBI Taxonomy" id="217144"/>
    <lineage>
        <taxon>Bacteria</taxon>
        <taxon>Bacillati</taxon>
        <taxon>Actinomycetota</taxon>
        <taxon>Actinomycetes</taxon>
        <taxon>Geodermatophilales</taxon>
        <taxon>Geodermatophilaceae</taxon>
        <taxon>Blastococcus</taxon>
        <taxon>environmental samples</taxon>
    </lineage>
</organism>
<evidence type="ECO:0000256" key="1">
    <source>
        <dbReference type="SAM" id="MobiDB-lite"/>
    </source>
</evidence>
<sequence>ERPRRGPRHRRSTVGTACRGAAARRAAALRRSAARPRSADEHARDPPPRARSGRRADPPAAPAQHPGLRADRSRARLARGDRRARTVGRRGDL</sequence>
<feature type="region of interest" description="Disordered" evidence="1">
    <location>
        <begin position="1"/>
        <end position="93"/>
    </location>
</feature>
<evidence type="ECO:0000313" key="2">
    <source>
        <dbReference type="EMBL" id="CAA9260372.1"/>
    </source>
</evidence>
<feature type="non-terminal residue" evidence="2">
    <location>
        <position position="93"/>
    </location>
</feature>
<feature type="compositionally biased region" description="Basic and acidic residues" evidence="1">
    <location>
        <begin position="68"/>
        <end position="93"/>
    </location>
</feature>
<name>A0A6J4IW62_9ACTN</name>
<proteinExistence type="predicted"/>
<reference evidence="2" key="1">
    <citation type="submission" date="2020-02" db="EMBL/GenBank/DDBJ databases">
        <authorList>
            <person name="Meier V. D."/>
        </authorList>
    </citation>
    <scope>NUCLEOTIDE SEQUENCE</scope>
    <source>
        <strain evidence="2">AVDCRST_MAG57</strain>
    </source>
</reference>
<feature type="non-terminal residue" evidence="2">
    <location>
        <position position="1"/>
    </location>
</feature>
<accession>A0A6J4IW62</accession>
<protein>
    <submittedName>
        <fullName evidence="2">Uncharacterized protein</fullName>
    </submittedName>
</protein>
<feature type="compositionally biased region" description="Low complexity" evidence="1">
    <location>
        <begin position="17"/>
        <end position="31"/>
    </location>
</feature>
<feature type="compositionally biased region" description="Basic and acidic residues" evidence="1">
    <location>
        <begin position="37"/>
        <end position="48"/>
    </location>
</feature>
<dbReference type="EMBL" id="CADCTI010000217">
    <property type="protein sequence ID" value="CAA9260372.1"/>
    <property type="molecule type" value="Genomic_DNA"/>
</dbReference>
<gene>
    <name evidence="2" type="ORF">AVDCRST_MAG57-2620</name>
</gene>